<evidence type="ECO:0000313" key="1">
    <source>
        <dbReference type="EMBL" id="MFB9641501.1"/>
    </source>
</evidence>
<reference evidence="1 2" key="1">
    <citation type="submission" date="2024-09" db="EMBL/GenBank/DDBJ databases">
        <authorList>
            <person name="Sun Q."/>
            <person name="Mori K."/>
        </authorList>
    </citation>
    <scope>NUCLEOTIDE SEQUENCE [LARGE SCALE GENOMIC DNA]</scope>
    <source>
        <strain evidence="1 2">JCM 14321</strain>
    </source>
</reference>
<name>A0ABV5SMD4_9MICO</name>
<sequence>MSALTEAMQEYANAIRGDWSDFDGRSERDVIEDWIGEIDNPSDKTLEQWRDQLGLCPDGNGHWAGFKWGNCRREDCPTQVARES</sequence>
<gene>
    <name evidence="1" type="ORF">ACFFQV_04255</name>
</gene>
<evidence type="ECO:0000313" key="2">
    <source>
        <dbReference type="Proteomes" id="UP001589667"/>
    </source>
</evidence>
<organism evidence="1 2">
    <name type="scientific">Agromyces lapidis</name>
    <dbReference type="NCBI Taxonomy" id="279574"/>
    <lineage>
        <taxon>Bacteria</taxon>
        <taxon>Bacillati</taxon>
        <taxon>Actinomycetota</taxon>
        <taxon>Actinomycetes</taxon>
        <taxon>Micrococcales</taxon>
        <taxon>Microbacteriaceae</taxon>
        <taxon>Agromyces</taxon>
    </lineage>
</organism>
<dbReference type="RefSeq" id="WP_157423096.1">
    <property type="nucleotide sequence ID" value="NZ_BAAANI010000006.1"/>
</dbReference>
<keyword evidence="2" id="KW-1185">Reference proteome</keyword>
<proteinExistence type="predicted"/>
<comment type="caution">
    <text evidence="1">The sequence shown here is derived from an EMBL/GenBank/DDBJ whole genome shotgun (WGS) entry which is preliminary data.</text>
</comment>
<accession>A0ABV5SMD4</accession>
<dbReference type="EMBL" id="JBHMBL010000001">
    <property type="protein sequence ID" value="MFB9641501.1"/>
    <property type="molecule type" value="Genomic_DNA"/>
</dbReference>
<dbReference type="Proteomes" id="UP001589667">
    <property type="component" value="Unassembled WGS sequence"/>
</dbReference>
<protein>
    <submittedName>
        <fullName evidence="1">Uncharacterized protein</fullName>
    </submittedName>
</protein>